<evidence type="ECO:0000256" key="1">
    <source>
        <dbReference type="ARBA" id="ARBA00008535"/>
    </source>
</evidence>
<organism evidence="6 7">
    <name type="scientific">Albula glossodonta</name>
    <name type="common">roundjaw bonefish</name>
    <dbReference type="NCBI Taxonomy" id="121402"/>
    <lineage>
        <taxon>Eukaryota</taxon>
        <taxon>Metazoa</taxon>
        <taxon>Chordata</taxon>
        <taxon>Craniata</taxon>
        <taxon>Vertebrata</taxon>
        <taxon>Euteleostomi</taxon>
        <taxon>Actinopterygii</taxon>
        <taxon>Neopterygii</taxon>
        <taxon>Teleostei</taxon>
        <taxon>Albuliformes</taxon>
        <taxon>Albulidae</taxon>
        <taxon>Albula</taxon>
    </lineage>
</organism>
<feature type="compositionally biased region" description="Basic and acidic residues" evidence="4">
    <location>
        <begin position="580"/>
        <end position="760"/>
    </location>
</feature>
<name>A0A8T2NZ30_9TELE</name>
<dbReference type="PANTHER" id="PTHR10903:SF107">
    <property type="entry name" value="GTPASE IMAP FAMILY MEMBER 4-LIKE-RELATED"/>
    <property type="match status" value="1"/>
</dbReference>
<accession>A0A8T2NZ30</accession>
<dbReference type="InterPro" id="IPR045058">
    <property type="entry name" value="GIMA/IAN/Toc"/>
</dbReference>
<dbReference type="AlphaFoldDB" id="A0A8T2NZ30"/>
<feature type="compositionally biased region" description="Basic and acidic residues" evidence="4">
    <location>
        <begin position="507"/>
        <end position="520"/>
    </location>
</feature>
<evidence type="ECO:0000256" key="4">
    <source>
        <dbReference type="SAM" id="MobiDB-lite"/>
    </source>
</evidence>
<dbReference type="OrthoDB" id="9982588at2759"/>
<feature type="region of interest" description="Disordered" evidence="4">
    <location>
        <begin position="225"/>
        <end position="251"/>
    </location>
</feature>
<evidence type="ECO:0000256" key="3">
    <source>
        <dbReference type="ARBA" id="ARBA00023134"/>
    </source>
</evidence>
<evidence type="ECO:0000256" key="2">
    <source>
        <dbReference type="ARBA" id="ARBA00022741"/>
    </source>
</evidence>
<evidence type="ECO:0000259" key="5">
    <source>
        <dbReference type="PROSITE" id="PS51720"/>
    </source>
</evidence>
<gene>
    <name evidence="6" type="ORF">JZ751_008749</name>
</gene>
<feature type="domain" description="AIG1-type G" evidence="5">
    <location>
        <begin position="34"/>
        <end position="237"/>
    </location>
</feature>
<dbReference type="PROSITE" id="PS51720">
    <property type="entry name" value="G_AIG1"/>
    <property type="match status" value="1"/>
</dbReference>
<keyword evidence="7" id="KW-1185">Reference proteome</keyword>
<dbReference type="Proteomes" id="UP000824540">
    <property type="component" value="Unassembled WGS sequence"/>
</dbReference>
<dbReference type="SUPFAM" id="SSF52540">
    <property type="entry name" value="P-loop containing nucleoside triphosphate hydrolases"/>
    <property type="match status" value="1"/>
</dbReference>
<keyword evidence="3" id="KW-0342">GTP-binding</keyword>
<evidence type="ECO:0000313" key="6">
    <source>
        <dbReference type="EMBL" id="KAG9345605.1"/>
    </source>
</evidence>
<feature type="region of interest" description="Disordered" evidence="4">
    <location>
        <begin position="459"/>
        <end position="489"/>
    </location>
</feature>
<keyword evidence="2" id="KW-0547">Nucleotide-binding</keyword>
<reference evidence="6" key="1">
    <citation type="thesis" date="2021" institute="BYU ScholarsArchive" country="Provo, UT, USA">
        <title>Applications of and Algorithms for Genome Assembly and Genomic Analyses with an Emphasis on Marine Teleosts.</title>
        <authorList>
            <person name="Pickett B.D."/>
        </authorList>
    </citation>
    <scope>NUCLEOTIDE SEQUENCE</scope>
    <source>
        <strain evidence="6">HI-2016</strain>
    </source>
</reference>
<dbReference type="GO" id="GO:0005525">
    <property type="term" value="F:GTP binding"/>
    <property type="evidence" value="ECO:0007669"/>
    <property type="project" value="UniProtKB-KW"/>
</dbReference>
<dbReference type="PANTHER" id="PTHR10903">
    <property type="entry name" value="GTPASE, IMAP FAMILY MEMBER-RELATED"/>
    <property type="match status" value="1"/>
</dbReference>
<dbReference type="FunFam" id="3.40.50.300:FF:002274">
    <property type="entry name" value="Si:dkeyp-69e1.8"/>
    <property type="match status" value="1"/>
</dbReference>
<dbReference type="EMBL" id="JAFBMS010000017">
    <property type="protein sequence ID" value="KAG9345605.1"/>
    <property type="molecule type" value="Genomic_DNA"/>
</dbReference>
<comment type="caution">
    <text evidence="6">The sequence shown here is derived from an EMBL/GenBank/DDBJ whole genome shotgun (WGS) entry which is preliminary data.</text>
</comment>
<sequence>MAMFGRKKRLVEREPGRISPFLIRKKQTGEAYHLSQLRIVLVGESGAGKSSAGNTILGREAFEVHGGTEKGIGHCIRRKGEVAGREVNVVDTPGWNGSTMDTLEVVRQELERSVSLCPSGPHAFLLAVPTAWSLFTETHRKATEERMRIFGDKVWRHTIVLFTKGDKLGEATLQQQVERRGRDLQQLVEACGGRCHALSTRSTADDRQVTDLLEKIERMVVANDGWHYKPQPSPVRPKRLERRPESSSIEKEEVLRDQLEKERDIEEMKTRYELKTEEEWKKREEQLKLNFEEEQKKRDEEHQRKCEEKQEEKLTLKFEEEWRKREDKLKEEWRNREDVLKEEWRKREEELRKIIKEALEKEEVCWEAVTQKLPGEATPGPIGLELRLVQENEKPGLVDDEGWHNAGSSAANCSCTRSIGGGESEQVVGHKSLLPGPLAAHVGPSSAEKWRRLPTALVVRGDDRPGPTQAPVSLKSKDAGEPLLPGVGDIRPISIMCENENLALSNEKTDRADHGKATGKEEEETEEEEHSGGKEYEGHCGTDKCQGVSDGMTREQTEDSMEMGETGRKGEEPGVTQQLSREKEKLNMEREELNKGKAELNRVKDMLNREKEELNREKEELNREKDKLKRRREELHRGREELNREKDKLKRGREELNRDKEKLNTATEELHKGREELNREKNKLNIEEVAITREREKLNRDKEHINREEEDDSRKKPEGKEVEKQGLWEREEKREGQQDDRKEIKMKERREGDGSREESYVHCGEEAWSKPLDTRAYLGPMALVLGATIGAVAGALRGSIGTGTVIGAAVGAQLAATFGGSGRAK</sequence>
<dbReference type="Gene3D" id="3.40.50.300">
    <property type="entry name" value="P-loop containing nucleotide triphosphate hydrolases"/>
    <property type="match status" value="1"/>
</dbReference>
<feature type="compositionally biased region" description="Basic and acidic residues" evidence="4">
    <location>
        <begin position="242"/>
        <end position="251"/>
    </location>
</feature>
<feature type="compositionally biased region" description="Basic and acidic residues" evidence="4">
    <location>
        <begin position="530"/>
        <end position="542"/>
    </location>
</feature>
<dbReference type="InterPro" id="IPR027417">
    <property type="entry name" value="P-loop_NTPase"/>
</dbReference>
<dbReference type="Pfam" id="PF04548">
    <property type="entry name" value="AIG1"/>
    <property type="match status" value="1"/>
</dbReference>
<dbReference type="InterPro" id="IPR006703">
    <property type="entry name" value="G_AIG1"/>
</dbReference>
<protein>
    <recommendedName>
        <fullName evidence="5">AIG1-type G domain-containing protein</fullName>
    </recommendedName>
</protein>
<feature type="region of interest" description="Disordered" evidence="4">
    <location>
        <begin position="501"/>
        <end position="760"/>
    </location>
</feature>
<comment type="similarity">
    <text evidence="1">Belongs to the TRAFAC class TrmE-Era-EngA-EngB-Septin-like GTPase superfamily. AIG1/Toc34/Toc159-like paraseptin GTPase family. IAN subfamily.</text>
</comment>
<proteinExistence type="inferred from homology"/>
<evidence type="ECO:0000313" key="7">
    <source>
        <dbReference type="Proteomes" id="UP000824540"/>
    </source>
</evidence>